<sequence length="81" mass="9415">MHEKNPNQQGEFRRKNSAAPNQNAQHRPLGHVRWNQRSPRSPEYADTIYHVHPLLEAGHIAMTWPDKPNDPTQVYRAVNLV</sequence>
<gene>
    <name evidence="3" type="ORF">Cenrod_1742</name>
</gene>
<proteinExistence type="predicted"/>
<dbReference type="KEGG" id="cbx:Cenrod_1742"/>
<evidence type="ECO:0000256" key="1">
    <source>
        <dbReference type="SAM" id="MobiDB-lite"/>
    </source>
</evidence>
<dbReference type="OrthoDB" id="9768354at2"/>
<feature type="compositionally biased region" description="Polar residues" evidence="1">
    <location>
        <begin position="1"/>
        <end position="10"/>
    </location>
</feature>
<name>U5N8F8_9BURK</name>
<evidence type="ECO:0000259" key="2">
    <source>
        <dbReference type="Pfam" id="PF21247"/>
    </source>
</evidence>
<feature type="domain" description="Filamentation induced by cAMP protein Fic-like C-terminal" evidence="2">
    <location>
        <begin position="51"/>
        <end position="76"/>
    </location>
</feature>
<dbReference type="AlphaFoldDB" id="U5N8F8"/>
<accession>U5N8F8</accession>
<dbReference type="STRING" id="946483.Cenrod_1742"/>
<reference evidence="3 4" key="1">
    <citation type="journal article" date="2013" name="Genome Biol.">
        <title>Genomic analysis reveals key aspects of prokaryotic symbiosis in the phototrophic consortium "Chlorochromatium aggregatum".</title>
        <authorList>
            <person name="Liu Z."/>
            <person name="Muller J."/>
            <person name="Li T."/>
            <person name="Alvey R.M."/>
            <person name="Vogl K."/>
            <person name="Frigaard N.U."/>
            <person name="Rockwell N.C."/>
            <person name="Boyd E.S."/>
            <person name="Tomsho L.P."/>
            <person name="Schuster S.C."/>
            <person name="Henke P."/>
            <person name="Rohde M."/>
            <person name="Overmann J."/>
            <person name="Bryant D.A."/>
        </authorList>
    </citation>
    <scope>NUCLEOTIDE SEQUENCE [LARGE SCALE GENOMIC DNA]</scope>
    <source>
        <strain evidence="3">CR</strain>
    </source>
</reference>
<keyword evidence="4" id="KW-1185">Reference proteome</keyword>
<dbReference type="Proteomes" id="UP000017184">
    <property type="component" value="Chromosome"/>
</dbReference>
<dbReference type="InterPro" id="IPR049514">
    <property type="entry name" value="Fic-like_C"/>
</dbReference>
<dbReference type="HOGENOM" id="CLU_2567522_0_0_4"/>
<dbReference type="Pfam" id="PF21247">
    <property type="entry name" value="Fic-like_C"/>
    <property type="match status" value="1"/>
</dbReference>
<protein>
    <recommendedName>
        <fullName evidence="2">Filamentation induced by cAMP protein Fic-like C-terminal domain-containing protein</fullName>
    </recommendedName>
</protein>
<evidence type="ECO:0000313" key="4">
    <source>
        <dbReference type="Proteomes" id="UP000017184"/>
    </source>
</evidence>
<dbReference type="EMBL" id="CP004885">
    <property type="protein sequence ID" value="AGX87826.1"/>
    <property type="molecule type" value="Genomic_DNA"/>
</dbReference>
<evidence type="ECO:0000313" key="3">
    <source>
        <dbReference type="EMBL" id="AGX87826.1"/>
    </source>
</evidence>
<organism evidence="3 4">
    <name type="scientific">Candidatus Symbiobacter mobilis CR</name>
    <dbReference type="NCBI Taxonomy" id="946483"/>
    <lineage>
        <taxon>Bacteria</taxon>
        <taxon>Pseudomonadati</taxon>
        <taxon>Pseudomonadota</taxon>
        <taxon>Betaproteobacteria</taxon>
        <taxon>Burkholderiales</taxon>
        <taxon>Comamonadaceae</taxon>
    </lineage>
</organism>
<dbReference type="RefSeq" id="WP_022774040.1">
    <property type="nucleotide sequence ID" value="NC_022576.1"/>
</dbReference>
<feature type="region of interest" description="Disordered" evidence="1">
    <location>
        <begin position="1"/>
        <end position="40"/>
    </location>
</feature>